<organism evidence="3 4">
    <name type="scientific">Xylella fastidiosa (strain 9a5c)</name>
    <dbReference type="NCBI Taxonomy" id="160492"/>
    <lineage>
        <taxon>Bacteria</taxon>
        <taxon>Pseudomonadati</taxon>
        <taxon>Pseudomonadota</taxon>
        <taxon>Gammaproteobacteria</taxon>
        <taxon>Lysobacterales</taxon>
        <taxon>Lysobacteraceae</taxon>
        <taxon>Xylella</taxon>
    </lineage>
</organism>
<evidence type="ECO:0000313" key="4">
    <source>
        <dbReference type="Proteomes" id="UP000000812"/>
    </source>
</evidence>
<proteinExistence type="inferred from homology"/>
<dbReference type="InterPro" id="IPR037914">
    <property type="entry name" value="SpoVT-AbrB_sf"/>
</dbReference>
<dbReference type="PIR" id="G82660">
    <property type="entry name" value="G82660"/>
</dbReference>
<dbReference type="AlphaFoldDB" id="Q9PD16"/>
<accession>Q9PD16</accession>
<name>Q9PD16_XYLFA</name>
<evidence type="ECO:0000256" key="1">
    <source>
        <dbReference type="ARBA" id="ARBA00007924"/>
    </source>
</evidence>
<dbReference type="Proteomes" id="UP000000812">
    <property type="component" value="Chromosome"/>
</dbReference>
<sequence>MPISSPSSRTKEAKLFRNNRSQAVRIPVEFELPGDRVLIHREGSKLIIEPITRPTNYCQVTEPVAKKHHSAQMINSIPYSRPMHGYIMNCWVVRVGWCRMGVSIIPGSN</sequence>
<dbReference type="PANTHER" id="PTHR37550">
    <property type="entry name" value="ANTITOXIN VAPB1"/>
    <property type="match status" value="1"/>
</dbReference>
<protein>
    <recommendedName>
        <fullName evidence="2">SpoVT-AbrB domain-containing protein</fullName>
    </recommendedName>
</protein>
<dbReference type="eggNOG" id="COG4456">
    <property type="taxonomic scope" value="Bacteria"/>
</dbReference>
<dbReference type="PANTHER" id="PTHR37550:SF1">
    <property type="entry name" value="SSL1300 PROTEIN"/>
    <property type="match status" value="1"/>
</dbReference>
<reference evidence="3 4" key="1">
    <citation type="journal article" date="2000" name="Nature">
        <title>The genome sequence of the plant pathogen Xylella fastidiosa.</title>
        <authorList>
            <person name="Simpson A.J."/>
            <person name="Reinach F.C."/>
            <person name="Arruda P."/>
            <person name="Abreu F.A."/>
            <person name="Acencio M."/>
            <person name="Alvarenga R."/>
            <person name="Alves L.M."/>
            <person name="Araya J.E."/>
            <person name="Baia G.S."/>
            <person name="Baptista C.S."/>
            <person name="Barros M.H."/>
            <person name="Bonaccorsi E.D."/>
            <person name="Bordin S."/>
            <person name="Bove J.M."/>
            <person name="Briones M.R."/>
            <person name="Bueno M.R."/>
            <person name="Camargo A.A."/>
            <person name="Camargo L.E."/>
            <person name="Carraro D.M."/>
            <person name="Carrer H."/>
            <person name="Colauto N.B."/>
            <person name="Colombo C."/>
            <person name="Costa F.F."/>
            <person name="Costa M.C."/>
            <person name="Costa-Neto C.M."/>
            <person name="Coutinho L.L."/>
            <person name="Cristofani M."/>
            <person name="Dias-Neto E."/>
            <person name="Docena C."/>
            <person name="El-Dorry H."/>
            <person name="Facincani A.P."/>
            <person name="Ferreira A.J."/>
            <person name="Ferreira V.C."/>
            <person name="Ferro J.A."/>
            <person name="Fraga J.S."/>
            <person name="Franca S.C."/>
            <person name="Franco M.C."/>
            <person name="Frohme M."/>
            <person name="Furlan L.R."/>
            <person name="Garnier M."/>
            <person name="Goldman G.H."/>
            <person name="Goldman M.H."/>
            <person name="Gomes S.L."/>
            <person name="Gruber A."/>
            <person name="Ho P.L."/>
            <person name="Hoheisel J.D."/>
            <person name="Junqueira M.L."/>
            <person name="Kemper E.L."/>
            <person name="Kitajima J.P."/>
            <person name="Krieger J.E."/>
            <person name="Kuramae E.E."/>
            <person name="Laigret F."/>
            <person name="Lambais M.R."/>
            <person name="Leite L.C."/>
            <person name="Lemos E.G."/>
            <person name="Lemos M.V."/>
            <person name="Lopes S.A."/>
            <person name="Lopes C.R."/>
            <person name="Machado J.A."/>
            <person name="Machado M.A."/>
            <person name="Madeira A.M."/>
            <person name="Madeira H.M."/>
            <person name="Marino C.L."/>
            <person name="Marques M.V."/>
            <person name="Martins E.A."/>
            <person name="Martins E.M."/>
            <person name="Matsukuma A.Y."/>
            <person name="Menck C.F."/>
            <person name="Miracca E.C."/>
            <person name="Miyaki C.Y."/>
            <person name="Monteriro-Vitorello C.B."/>
            <person name="Moon D.H."/>
            <person name="Nagai M.A."/>
            <person name="Nascimento A.L."/>
            <person name="Netto L.E."/>
            <person name="Nhani A.Jr."/>
            <person name="Nobrega F.G."/>
            <person name="Nunes L.R."/>
            <person name="Oliveira M.A."/>
            <person name="de Oliveira M.C."/>
            <person name="de Oliveira R.C."/>
            <person name="Palmieri D.A."/>
            <person name="Paris A."/>
            <person name="Peixoto B.R."/>
            <person name="Pereira G.A."/>
            <person name="Pereira H.A.Jr."/>
            <person name="Pesquero J.B."/>
            <person name="Quaggio R.B."/>
            <person name="Roberto P.G."/>
            <person name="Rodrigues V."/>
            <person name="de M Rosa A.J."/>
            <person name="de Rosa V.E.Jr."/>
            <person name="de Sa R.G."/>
            <person name="Santelli R.V."/>
            <person name="Sawasaki H.E."/>
            <person name="da Silva A.C."/>
            <person name="da Silva A.M."/>
            <person name="da Silva F.R."/>
            <person name="da Silva W.A.Jr."/>
            <person name="da Silveira J.F."/>
            <person name="Silvestri M.L."/>
            <person name="Siqueira W.J."/>
            <person name="de Souza A.A."/>
            <person name="de Souza A.P."/>
            <person name="Terenzi M.F."/>
            <person name="Truffi D."/>
            <person name="Tsai S.M."/>
            <person name="Tsuhako M.H."/>
            <person name="Vallada H."/>
            <person name="Van Sluys M.A."/>
            <person name="Verjovski-Almeida S."/>
            <person name="Vettore A.L."/>
            <person name="Zago M.A."/>
            <person name="Zatz M."/>
            <person name="Meidanis J."/>
            <person name="Setubal J.C."/>
        </authorList>
    </citation>
    <scope>NUCLEOTIDE SEQUENCE [LARGE SCALE GENOMIC DNA]</scope>
    <source>
        <strain evidence="3 4">9a5c</strain>
    </source>
</reference>
<gene>
    <name evidence="3" type="ordered locus">XF_1588</name>
</gene>
<dbReference type="InterPro" id="IPR007159">
    <property type="entry name" value="SpoVT-AbrB_dom"/>
</dbReference>
<dbReference type="GO" id="GO:0003677">
    <property type="term" value="F:DNA binding"/>
    <property type="evidence" value="ECO:0007669"/>
    <property type="project" value="InterPro"/>
</dbReference>
<dbReference type="EMBL" id="AE003849">
    <property type="protein sequence ID" value="AAF84397.1"/>
    <property type="molecule type" value="Genomic_DNA"/>
</dbReference>
<dbReference type="InterPro" id="IPR051734">
    <property type="entry name" value="VapB_TA_antitoxins"/>
</dbReference>
<dbReference type="KEGG" id="xfa:XF_1588"/>
<dbReference type="Pfam" id="PF04014">
    <property type="entry name" value="MazE_antitoxin"/>
    <property type="match status" value="1"/>
</dbReference>
<dbReference type="STRING" id="160492.XF_1588"/>
<evidence type="ECO:0000259" key="2">
    <source>
        <dbReference type="SMART" id="SM00966"/>
    </source>
</evidence>
<dbReference type="SMART" id="SM00966">
    <property type="entry name" value="SpoVT_AbrB"/>
    <property type="match status" value="1"/>
</dbReference>
<dbReference type="Gene3D" id="2.10.260.10">
    <property type="match status" value="1"/>
</dbReference>
<evidence type="ECO:0000313" key="3">
    <source>
        <dbReference type="EMBL" id="AAF84397.1"/>
    </source>
</evidence>
<comment type="similarity">
    <text evidence="1">Belongs to the VapB family.</text>
</comment>
<dbReference type="HOGENOM" id="CLU_2182964_0_0_6"/>
<feature type="domain" description="SpoVT-AbrB" evidence="2">
    <location>
        <begin position="16"/>
        <end position="56"/>
    </location>
</feature>
<dbReference type="SUPFAM" id="SSF89447">
    <property type="entry name" value="AbrB/MazE/MraZ-like"/>
    <property type="match status" value="1"/>
</dbReference>